<dbReference type="Gene3D" id="1.10.10.610">
    <property type="entry name" value="YehU-like"/>
    <property type="match status" value="1"/>
</dbReference>
<dbReference type="NCBIfam" id="NF003438">
    <property type="entry name" value="PRK04966.1"/>
    <property type="match status" value="1"/>
</dbReference>
<evidence type="ECO:0000256" key="1">
    <source>
        <dbReference type="ARBA" id="ARBA00006450"/>
    </source>
</evidence>
<comment type="similarity">
    <text evidence="1">Belongs to the UPF0270 family.</text>
</comment>
<proteinExistence type="inferred from homology"/>
<dbReference type="Pfam" id="PF06794">
    <property type="entry name" value="UPF0270"/>
    <property type="match status" value="1"/>
</dbReference>
<gene>
    <name evidence="2" type="ORF">ENJ65_05460</name>
</gene>
<organism evidence="2">
    <name type="scientific">Candidatus Tenderia electrophaga</name>
    <dbReference type="NCBI Taxonomy" id="1748243"/>
    <lineage>
        <taxon>Bacteria</taxon>
        <taxon>Pseudomonadati</taxon>
        <taxon>Pseudomonadota</taxon>
        <taxon>Gammaproteobacteria</taxon>
        <taxon>Candidatus Tenderiales</taxon>
        <taxon>Candidatus Tenderiaceae</taxon>
        <taxon>Candidatus Tenderia</taxon>
    </lineage>
</organism>
<evidence type="ECO:0000313" key="2">
    <source>
        <dbReference type="EMBL" id="HHJ81061.1"/>
    </source>
</evidence>
<dbReference type="EMBL" id="DRNF01000345">
    <property type="protein sequence ID" value="HHJ81061.1"/>
    <property type="molecule type" value="Genomic_DNA"/>
</dbReference>
<dbReference type="Proteomes" id="UP000885832">
    <property type="component" value="Unassembled WGS sequence"/>
</dbReference>
<comment type="caution">
    <text evidence="2">The sequence shown here is derived from an EMBL/GenBank/DDBJ whole genome shotgun (WGS) entry which is preliminary data.</text>
</comment>
<dbReference type="InterPro" id="IPR036685">
    <property type="entry name" value="YehU-like_sf"/>
</dbReference>
<dbReference type="PIRSF" id="PIRSF006169">
    <property type="entry name" value="UCP006169"/>
    <property type="match status" value="1"/>
</dbReference>
<sequence length="73" mass="8510">MIVPHTEIAKDTLLALIEEFVTRDGTDYGEHEVSTEQKIQQVMSQLERQEIYIVYSELHETCTLKTKQDLGRE</sequence>
<accession>A0A832J7P7</accession>
<dbReference type="AlphaFoldDB" id="A0A832J7P7"/>
<name>A0A832J7P7_9GAMM</name>
<dbReference type="InterPro" id="IPR010648">
    <property type="entry name" value="UPF0270"/>
</dbReference>
<protein>
    <submittedName>
        <fullName evidence="2">YheU family protein</fullName>
    </submittedName>
</protein>
<reference evidence="2" key="1">
    <citation type="journal article" date="2020" name="mSystems">
        <title>Genome- and Community-Level Interaction Insights into Carbon Utilization and Element Cycling Functions of Hydrothermarchaeota in Hydrothermal Sediment.</title>
        <authorList>
            <person name="Zhou Z."/>
            <person name="Liu Y."/>
            <person name="Xu W."/>
            <person name="Pan J."/>
            <person name="Luo Z.H."/>
            <person name="Li M."/>
        </authorList>
    </citation>
    <scope>NUCLEOTIDE SEQUENCE [LARGE SCALE GENOMIC DNA]</scope>
    <source>
        <strain evidence="2">HyVt-505</strain>
    </source>
</reference>
<dbReference type="SUPFAM" id="SSF118001">
    <property type="entry name" value="YehU-like"/>
    <property type="match status" value="1"/>
</dbReference>